<gene>
    <name evidence="2" type="ORF">PAPOLLO_LOCUS10098</name>
</gene>
<feature type="compositionally biased region" description="Polar residues" evidence="1">
    <location>
        <begin position="357"/>
        <end position="366"/>
    </location>
</feature>
<evidence type="ECO:0000256" key="1">
    <source>
        <dbReference type="SAM" id="MobiDB-lite"/>
    </source>
</evidence>
<reference evidence="2" key="1">
    <citation type="submission" date="2021-04" db="EMBL/GenBank/DDBJ databases">
        <authorList>
            <person name="Tunstrom K."/>
        </authorList>
    </citation>
    <scope>NUCLEOTIDE SEQUENCE</scope>
</reference>
<name>A0A8S3WT72_PARAO</name>
<dbReference type="EMBL" id="CAJQZP010000714">
    <property type="protein sequence ID" value="CAG4980672.1"/>
    <property type="molecule type" value="Genomic_DNA"/>
</dbReference>
<feature type="region of interest" description="Disordered" evidence="1">
    <location>
        <begin position="340"/>
        <end position="366"/>
    </location>
</feature>
<sequence>MTSYTVEQIDEYLGAAIDKLHGTPNPEVIHQGVTVPVQMAAGATTRGKTRRASKEGTSAPKRAKPRQRKTKAISEEDSDAERLSEEPPPPPSPNPPPSARHKEPGDQLYISIVYSLLMEVKDNQNKMMNMMHALTEQYDDDYSPLNSDSEEVDRVVEDDVWSDNEDAMADFVEDTSRQEDPDNNIASLESPNLEQNIENLSNNKTIAMVYTFSNKTKNKPAKRLNKLKSAEEISMSVHSDIHLRDVDLEQIENLNIIDFEKTSTDLDIFDLEDDQVLTQDDLSYLDHLELEITKKNDDIVPITVCENVDFAFPYIPDISSDSDNEDDCLQPVRNRKRHRIVSETESEDEIIQPSPRGCTSSSGNWYSPSGNQPKIIPFTETPDHYSECSVHQLHTKMEGNTSHKENHDPVTAMKTPVISTNPVVIKKRAEMVLDFQSHCIIKYGIPSR</sequence>
<protein>
    <submittedName>
        <fullName evidence="2">(apollo) hypothetical protein</fullName>
    </submittedName>
</protein>
<feature type="compositionally biased region" description="Basic residues" evidence="1">
    <location>
        <begin position="61"/>
        <end position="71"/>
    </location>
</feature>
<accession>A0A8S3WT72</accession>
<feature type="region of interest" description="Disordered" evidence="1">
    <location>
        <begin position="20"/>
        <end position="103"/>
    </location>
</feature>
<dbReference type="AlphaFoldDB" id="A0A8S3WT72"/>
<organism evidence="2 3">
    <name type="scientific">Parnassius apollo</name>
    <name type="common">Apollo butterfly</name>
    <name type="synonym">Papilio apollo</name>
    <dbReference type="NCBI Taxonomy" id="110799"/>
    <lineage>
        <taxon>Eukaryota</taxon>
        <taxon>Metazoa</taxon>
        <taxon>Ecdysozoa</taxon>
        <taxon>Arthropoda</taxon>
        <taxon>Hexapoda</taxon>
        <taxon>Insecta</taxon>
        <taxon>Pterygota</taxon>
        <taxon>Neoptera</taxon>
        <taxon>Endopterygota</taxon>
        <taxon>Lepidoptera</taxon>
        <taxon>Glossata</taxon>
        <taxon>Ditrysia</taxon>
        <taxon>Papilionoidea</taxon>
        <taxon>Papilionidae</taxon>
        <taxon>Parnassiinae</taxon>
        <taxon>Parnassini</taxon>
        <taxon>Parnassius</taxon>
        <taxon>Parnassius</taxon>
    </lineage>
</organism>
<comment type="caution">
    <text evidence="2">The sequence shown here is derived from an EMBL/GenBank/DDBJ whole genome shotgun (WGS) entry which is preliminary data.</text>
</comment>
<evidence type="ECO:0000313" key="2">
    <source>
        <dbReference type="EMBL" id="CAG4980672.1"/>
    </source>
</evidence>
<dbReference type="Proteomes" id="UP000691718">
    <property type="component" value="Unassembled WGS sequence"/>
</dbReference>
<proteinExistence type="predicted"/>
<dbReference type="OrthoDB" id="6770266at2759"/>
<feature type="compositionally biased region" description="Pro residues" evidence="1">
    <location>
        <begin position="86"/>
        <end position="98"/>
    </location>
</feature>
<evidence type="ECO:0000313" key="3">
    <source>
        <dbReference type="Proteomes" id="UP000691718"/>
    </source>
</evidence>
<keyword evidence="3" id="KW-1185">Reference proteome</keyword>